<protein>
    <submittedName>
        <fullName evidence="4">Enoyl reductase orsE</fullName>
    </submittedName>
</protein>
<dbReference type="InterPro" id="IPR013154">
    <property type="entry name" value="ADH-like_N"/>
</dbReference>
<dbReference type="SUPFAM" id="SSF51735">
    <property type="entry name" value="NAD(P)-binding Rossmann-fold domains"/>
    <property type="match status" value="1"/>
</dbReference>
<organism evidence="4 5">
    <name type="scientific">Hyphodiscus hymeniophilus</name>
    <dbReference type="NCBI Taxonomy" id="353542"/>
    <lineage>
        <taxon>Eukaryota</taxon>
        <taxon>Fungi</taxon>
        <taxon>Dikarya</taxon>
        <taxon>Ascomycota</taxon>
        <taxon>Pezizomycotina</taxon>
        <taxon>Leotiomycetes</taxon>
        <taxon>Helotiales</taxon>
        <taxon>Hyphodiscaceae</taxon>
        <taxon>Hyphodiscus</taxon>
    </lineage>
</organism>
<dbReference type="Pfam" id="PF00107">
    <property type="entry name" value="ADH_zinc_N"/>
    <property type="match status" value="1"/>
</dbReference>
<evidence type="ECO:0000259" key="3">
    <source>
        <dbReference type="SMART" id="SM00829"/>
    </source>
</evidence>
<keyword evidence="5" id="KW-1185">Reference proteome</keyword>
<dbReference type="Gene3D" id="3.40.50.720">
    <property type="entry name" value="NAD(P)-binding Rossmann-like Domain"/>
    <property type="match status" value="1"/>
</dbReference>
<proteinExistence type="inferred from homology"/>
<evidence type="ECO:0000313" key="5">
    <source>
        <dbReference type="Proteomes" id="UP000785200"/>
    </source>
</evidence>
<dbReference type="Pfam" id="PF08240">
    <property type="entry name" value="ADH_N"/>
    <property type="match status" value="1"/>
</dbReference>
<comment type="caution">
    <text evidence="4">The sequence shown here is derived from an EMBL/GenBank/DDBJ whole genome shotgun (WGS) entry which is preliminary data.</text>
</comment>
<keyword evidence="2" id="KW-0560">Oxidoreductase</keyword>
<comment type="similarity">
    <text evidence="1">Belongs to the zinc-containing alcohol dehydrogenase family.</text>
</comment>
<dbReference type="PANTHER" id="PTHR45348">
    <property type="entry name" value="HYPOTHETICAL OXIDOREDUCTASE (EUROFUNG)"/>
    <property type="match status" value="1"/>
</dbReference>
<dbReference type="AlphaFoldDB" id="A0A9P6VT78"/>
<dbReference type="Gene3D" id="3.90.180.10">
    <property type="entry name" value="Medium-chain alcohol dehydrogenases, catalytic domain"/>
    <property type="match status" value="1"/>
</dbReference>
<dbReference type="GO" id="GO:0016651">
    <property type="term" value="F:oxidoreductase activity, acting on NAD(P)H"/>
    <property type="evidence" value="ECO:0007669"/>
    <property type="project" value="InterPro"/>
</dbReference>
<dbReference type="SUPFAM" id="SSF50129">
    <property type="entry name" value="GroES-like"/>
    <property type="match status" value="1"/>
</dbReference>
<dbReference type="InterPro" id="IPR011032">
    <property type="entry name" value="GroES-like_sf"/>
</dbReference>
<gene>
    <name evidence="4" type="ORF">D0Z07_9389</name>
</gene>
<dbReference type="InterPro" id="IPR036291">
    <property type="entry name" value="NAD(P)-bd_dom_sf"/>
</dbReference>
<evidence type="ECO:0000256" key="2">
    <source>
        <dbReference type="ARBA" id="ARBA00023002"/>
    </source>
</evidence>
<dbReference type="SMART" id="SM00829">
    <property type="entry name" value="PKS_ER"/>
    <property type="match status" value="1"/>
</dbReference>
<feature type="domain" description="Enoyl reductase (ER)" evidence="3">
    <location>
        <begin position="13"/>
        <end position="324"/>
    </location>
</feature>
<dbReference type="CDD" id="cd08249">
    <property type="entry name" value="enoyl_reductase_like"/>
    <property type="match status" value="1"/>
</dbReference>
<accession>A0A9P6VT78</accession>
<reference evidence="4" key="1">
    <citation type="submission" date="2019-07" db="EMBL/GenBank/DDBJ databases">
        <title>Hyphodiscus hymeniophilus genome sequencing and assembly.</title>
        <authorList>
            <person name="Kramer G."/>
            <person name="Nodwell J."/>
        </authorList>
    </citation>
    <scope>NUCLEOTIDE SEQUENCE</scope>
    <source>
        <strain evidence="4">ATCC 34498</strain>
    </source>
</reference>
<dbReference type="EMBL" id="VNKQ01000001">
    <property type="protein sequence ID" value="KAG0653119.1"/>
    <property type="molecule type" value="Genomic_DNA"/>
</dbReference>
<dbReference type="Proteomes" id="UP000785200">
    <property type="component" value="Unassembled WGS sequence"/>
</dbReference>
<dbReference type="InterPro" id="IPR047122">
    <property type="entry name" value="Trans-enoyl_RdTase-like"/>
</dbReference>
<evidence type="ECO:0000313" key="4">
    <source>
        <dbReference type="EMBL" id="KAG0653119.1"/>
    </source>
</evidence>
<dbReference type="PANTHER" id="PTHR45348:SF2">
    <property type="entry name" value="ZINC-TYPE ALCOHOL DEHYDROGENASE-LIKE PROTEIN C2E1P3.01"/>
    <property type="match status" value="1"/>
</dbReference>
<evidence type="ECO:0000256" key="1">
    <source>
        <dbReference type="ARBA" id="ARBA00008072"/>
    </source>
</evidence>
<sequence length="333" mass="35216">MVSNKSAFLDAVGKPLRIAESPMPKPGANDIIVKNHAVAINTVDPVQADTGFMVKQYPIVLGSDVAGEVVEVGSSVTRFKKGDRVVGHAWVFQTGKPEDGAFSLYCRVPAGNAAIIPSNIEYNQAAMLPMAIDTASVGLHKEGYLGIDYPSVDAKQNGKVLVVYGGSSSVGAAAIQLAVNAGCRVIVTSSSKNFDLCLECGASDVFDYKDPNVAEKIAKAVGKDNFVGLWNAIGIPESFEVVIPIMQKLGGGFVANTKPPGELPKDIEARFVLGIDKATWPVWESGFLTEALESGKLKCLPEPIVVGKGLESLQQAFEVRKGVISAQKVVVEL</sequence>
<dbReference type="InterPro" id="IPR020843">
    <property type="entry name" value="ER"/>
</dbReference>
<name>A0A9P6VT78_9HELO</name>
<dbReference type="OrthoDB" id="48317at2759"/>
<dbReference type="InterPro" id="IPR013149">
    <property type="entry name" value="ADH-like_C"/>
</dbReference>